<sequence>MSSTPNGTTPTPNKSLRIGVMLEQVQLSDIISIDIFGNLSQAYLSQLKSLTPDGNSSPYSHFESQALDITWYYIATTLEPTVTTPPIFTSTPGQYGGFTFVPNTTYDTCPRDLDILLIGGPLPSFRPPQADKFMKEAWFKTRVWMTTCVGSVWAASAGLLEGKKVTTNKAFLEFARQSYPGTEWKYQRWVVDEKEYEGEGGGKGELWTSGGAGTGIDMVGEYCLKNFGREFVDTMALEGLEFNPGGKGSMFFEKGEGEK</sequence>
<dbReference type="Proteomes" id="UP001301958">
    <property type="component" value="Unassembled WGS sequence"/>
</dbReference>
<name>A0AAN7BHD2_9PEZI</name>
<evidence type="ECO:0000313" key="3">
    <source>
        <dbReference type="Proteomes" id="UP001301958"/>
    </source>
</evidence>
<protein>
    <submittedName>
        <fullName evidence="2">Class I glutamine amidotransferase-like protein</fullName>
    </submittedName>
</protein>
<dbReference type="PANTHER" id="PTHR43130">
    <property type="entry name" value="ARAC-FAMILY TRANSCRIPTIONAL REGULATOR"/>
    <property type="match status" value="1"/>
</dbReference>
<feature type="domain" description="DJ-1/PfpI" evidence="1">
    <location>
        <begin position="96"/>
        <end position="194"/>
    </location>
</feature>
<keyword evidence="3" id="KW-1185">Reference proteome</keyword>
<dbReference type="PANTHER" id="PTHR43130:SF7">
    <property type="entry name" value="DJ-1_PFPI DOMAIN-CONTAINING PROTEIN"/>
    <property type="match status" value="1"/>
</dbReference>
<dbReference type="Gene3D" id="3.40.50.880">
    <property type="match status" value="1"/>
</dbReference>
<keyword evidence="2" id="KW-0315">Glutamine amidotransferase</keyword>
<dbReference type="InterPro" id="IPR029062">
    <property type="entry name" value="Class_I_gatase-like"/>
</dbReference>
<evidence type="ECO:0000259" key="1">
    <source>
        <dbReference type="Pfam" id="PF01965"/>
    </source>
</evidence>
<organism evidence="2 3">
    <name type="scientific">Podospora fimiseda</name>
    <dbReference type="NCBI Taxonomy" id="252190"/>
    <lineage>
        <taxon>Eukaryota</taxon>
        <taxon>Fungi</taxon>
        <taxon>Dikarya</taxon>
        <taxon>Ascomycota</taxon>
        <taxon>Pezizomycotina</taxon>
        <taxon>Sordariomycetes</taxon>
        <taxon>Sordariomycetidae</taxon>
        <taxon>Sordariales</taxon>
        <taxon>Podosporaceae</taxon>
        <taxon>Podospora</taxon>
    </lineage>
</organism>
<comment type="caution">
    <text evidence="2">The sequence shown here is derived from an EMBL/GenBank/DDBJ whole genome shotgun (WGS) entry which is preliminary data.</text>
</comment>
<dbReference type="SUPFAM" id="SSF52317">
    <property type="entry name" value="Class I glutamine amidotransferase-like"/>
    <property type="match status" value="1"/>
</dbReference>
<dbReference type="InterPro" id="IPR002818">
    <property type="entry name" value="DJ-1/PfpI"/>
</dbReference>
<gene>
    <name evidence="2" type="ORF">QBC38DRAFT_51402</name>
</gene>
<dbReference type="InterPro" id="IPR052158">
    <property type="entry name" value="INH-QAR"/>
</dbReference>
<dbReference type="AlphaFoldDB" id="A0AAN7BHD2"/>
<reference evidence="2" key="1">
    <citation type="journal article" date="2023" name="Mol. Phylogenet. Evol.">
        <title>Genome-scale phylogeny and comparative genomics of the fungal order Sordariales.</title>
        <authorList>
            <person name="Hensen N."/>
            <person name="Bonometti L."/>
            <person name="Westerberg I."/>
            <person name="Brannstrom I.O."/>
            <person name="Guillou S."/>
            <person name="Cros-Aarteil S."/>
            <person name="Calhoun S."/>
            <person name="Haridas S."/>
            <person name="Kuo A."/>
            <person name="Mondo S."/>
            <person name="Pangilinan J."/>
            <person name="Riley R."/>
            <person name="LaButti K."/>
            <person name="Andreopoulos B."/>
            <person name="Lipzen A."/>
            <person name="Chen C."/>
            <person name="Yan M."/>
            <person name="Daum C."/>
            <person name="Ng V."/>
            <person name="Clum A."/>
            <person name="Steindorff A."/>
            <person name="Ohm R.A."/>
            <person name="Martin F."/>
            <person name="Silar P."/>
            <person name="Natvig D.O."/>
            <person name="Lalanne C."/>
            <person name="Gautier V."/>
            <person name="Ament-Velasquez S.L."/>
            <person name="Kruys A."/>
            <person name="Hutchinson M.I."/>
            <person name="Powell A.J."/>
            <person name="Barry K."/>
            <person name="Miller A.N."/>
            <person name="Grigoriev I.V."/>
            <person name="Debuchy R."/>
            <person name="Gladieux P."/>
            <person name="Hiltunen Thoren M."/>
            <person name="Johannesson H."/>
        </authorList>
    </citation>
    <scope>NUCLEOTIDE SEQUENCE</scope>
    <source>
        <strain evidence="2">CBS 990.96</strain>
    </source>
</reference>
<proteinExistence type="predicted"/>
<accession>A0AAN7BHD2</accession>
<dbReference type="Pfam" id="PF01965">
    <property type="entry name" value="DJ-1_PfpI"/>
    <property type="match status" value="1"/>
</dbReference>
<dbReference type="EMBL" id="MU865426">
    <property type="protein sequence ID" value="KAK4223449.1"/>
    <property type="molecule type" value="Genomic_DNA"/>
</dbReference>
<reference evidence="2" key="2">
    <citation type="submission" date="2023-05" db="EMBL/GenBank/DDBJ databases">
        <authorList>
            <consortium name="Lawrence Berkeley National Laboratory"/>
            <person name="Steindorff A."/>
            <person name="Hensen N."/>
            <person name="Bonometti L."/>
            <person name="Westerberg I."/>
            <person name="Brannstrom I.O."/>
            <person name="Guillou S."/>
            <person name="Cros-Aarteil S."/>
            <person name="Calhoun S."/>
            <person name="Haridas S."/>
            <person name="Kuo A."/>
            <person name="Mondo S."/>
            <person name="Pangilinan J."/>
            <person name="Riley R."/>
            <person name="Labutti K."/>
            <person name="Andreopoulos B."/>
            <person name="Lipzen A."/>
            <person name="Chen C."/>
            <person name="Yanf M."/>
            <person name="Daum C."/>
            <person name="Ng V."/>
            <person name="Clum A."/>
            <person name="Ohm R."/>
            <person name="Martin F."/>
            <person name="Silar P."/>
            <person name="Natvig D."/>
            <person name="Lalanne C."/>
            <person name="Gautier V."/>
            <person name="Ament-Velasquez S.L."/>
            <person name="Kruys A."/>
            <person name="Hutchinson M.I."/>
            <person name="Powell A.J."/>
            <person name="Barry K."/>
            <person name="Miller A.N."/>
            <person name="Grigoriev I.V."/>
            <person name="Debuchy R."/>
            <person name="Gladieux P."/>
            <person name="Thoren M.H."/>
            <person name="Johannesson H."/>
        </authorList>
    </citation>
    <scope>NUCLEOTIDE SEQUENCE</scope>
    <source>
        <strain evidence="2">CBS 990.96</strain>
    </source>
</reference>
<evidence type="ECO:0000313" key="2">
    <source>
        <dbReference type="EMBL" id="KAK4223449.1"/>
    </source>
</evidence>